<dbReference type="InterPro" id="IPR052563">
    <property type="entry name" value="FliK"/>
</dbReference>
<feature type="domain" description="Flagellar hook-length control protein-like C-terminal" evidence="2">
    <location>
        <begin position="606"/>
        <end position="686"/>
    </location>
</feature>
<proteinExistence type="predicted"/>
<dbReference type="RefSeq" id="WP_208831823.1">
    <property type="nucleotide sequence ID" value="NZ_CP072110.1"/>
</dbReference>
<sequence>MLQQNTILNELQQIKGLQPETGVRDNPVNRVQTTDSRADTERRFEQTMAATRQQAERQEQRNQTERLNQREQQAQRQLEQRQSLERREQQRLDASRNDAEPQPRSHKRDEIDHATKPERTVAQNTRQQSDDGRNNESVVADNKQSQASQTSTNSDQSISNSTELNKEASGQNNQNTVAKNTAPNDSAKLQGEALFNKQGKAEKLTELMTKIAALLSDLQGDKQAGKDASLSLQAIINKMNQAGVKDSEESSNGSDAPQNELMAKIKSLLQALIGGSEQGPGKAQNQTDQVQQGEWDFEKANKVQLSGDELEKALQALNRLVNELTELSASFSQSESNDNNLQHDLDGILNSLKQLSAELSLMAGQNQSGKTQGNDDAKTLSWLTNVMSQAELSKQGANGTNGQLVEPQVSRVVTPGKGDGQFALNSVSSALLKEANIEVKATQNSDAAEDISSLKGMSDNESQVKLAQILTPTKPIQLNGAQTSFNALNSTVNTSESGPNKLGTDGKLSTEMLNDLKAVELAKGAETESELKPSNLKTLLESGFLQSDKPASPTTKVSTVEVAGVQLDKTLQAPKLEQIVQTKNDVVIKENILFNKQELANNIQTQVGLMMARNMKSVDIRLDPPELGSIQVKLSLGEQANVSFVVSTQQAKDALEDSLPKLREMLEKQGMELGNSDVSKDDSNGNESGEEEQNQTQLAGQMSESENVDAEEQQLAAKIASPWQVDYYA</sequence>
<gene>
    <name evidence="3" type="ORF">J1N51_13805</name>
</gene>
<dbReference type="Proteomes" id="UP000682739">
    <property type="component" value="Chromosome"/>
</dbReference>
<feature type="compositionally biased region" description="Basic and acidic residues" evidence="1">
    <location>
        <begin position="78"/>
        <end position="119"/>
    </location>
</feature>
<evidence type="ECO:0000259" key="2">
    <source>
        <dbReference type="Pfam" id="PF02120"/>
    </source>
</evidence>
<evidence type="ECO:0000313" key="3">
    <source>
        <dbReference type="EMBL" id="QTH63768.1"/>
    </source>
</evidence>
<feature type="compositionally biased region" description="Basic and acidic residues" evidence="1">
    <location>
        <begin position="54"/>
        <end position="69"/>
    </location>
</feature>
<feature type="compositionally biased region" description="Polar residues" evidence="1">
    <location>
        <begin position="696"/>
        <end position="705"/>
    </location>
</feature>
<dbReference type="InterPro" id="IPR021136">
    <property type="entry name" value="Flagellar_hook_control-like_C"/>
</dbReference>
<evidence type="ECO:0000313" key="4">
    <source>
        <dbReference type="Proteomes" id="UP000682739"/>
    </source>
</evidence>
<keyword evidence="3" id="KW-0966">Cell projection</keyword>
<dbReference type="Gene3D" id="3.30.750.140">
    <property type="match status" value="1"/>
</dbReference>
<keyword evidence="4" id="KW-1185">Reference proteome</keyword>
<name>A0A975DB95_9GAMM</name>
<dbReference type="Pfam" id="PF02120">
    <property type="entry name" value="Flg_hook"/>
    <property type="match status" value="1"/>
</dbReference>
<dbReference type="EMBL" id="CP072110">
    <property type="protein sequence ID" value="QTH63768.1"/>
    <property type="molecule type" value="Genomic_DNA"/>
</dbReference>
<feature type="region of interest" description="Disordered" evidence="1">
    <location>
        <begin position="670"/>
        <end position="716"/>
    </location>
</feature>
<dbReference type="PANTHER" id="PTHR37533:SF2">
    <property type="entry name" value="FLAGELLAR HOOK-LENGTH CONTROL PROTEIN"/>
    <property type="match status" value="1"/>
</dbReference>
<dbReference type="PANTHER" id="PTHR37533">
    <property type="entry name" value="FLAGELLAR HOOK-LENGTH CONTROL PROTEIN"/>
    <property type="match status" value="1"/>
</dbReference>
<protein>
    <submittedName>
        <fullName evidence="3">Flagellar hook-length control protein FliK</fullName>
    </submittedName>
</protein>
<keyword evidence="3" id="KW-0282">Flagellum</keyword>
<dbReference type="CDD" id="cd17470">
    <property type="entry name" value="T3SS_Flik_C"/>
    <property type="match status" value="1"/>
</dbReference>
<dbReference type="KEGG" id="psym:J1N51_13805"/>
<feature type="region of interest" description="Disordered" evidence="1">
    <location>
        <begin position="13"/>
        <end position="183"/>
    </location>
</feature>
<reference evidence="3" key="1">
    <citation type="submission" date="2021-03" db="EMBL/GenBank/DDBJ databases">
        <title>Description of Psychrosphaera ytuae sp. nov. isolated from deep sea sediment of South China Sea.</title>
        <authorList>
            <person name="Zhang J."/>
            <person name="Xu X.-D."/>
        </authorList>
    </citation>
    <scope>NUCLEOTIDE SEQUENCE</scope>
    <source>
        <strain evidence="3">MTZ26</strain>
    </source>
</reference>
<evidence type="ECO:0000256" key="1">
    <source>
        <dbReference type="SAM" id="MobiDB-lite"/>
    </source>
</evidence>
<keyword evidence="3" id="KW-0969">Cilium</keyword>
<feature type="compositionally biased region" description="Basic and acidic residues" evidence="1">
    <location>
        <begin position="36"/>
        <end position="45"/>
    </location>
</feature>
<dbReference type="InterPro" id="IPR038610">
    <property type="entry name" value="FliK-like_C_sf"/>
</dbReference>
<dbReference type="AlphaFoldDB" id="A0A975DB95"/>
<feature type="compositionally biased region" description="Polar residues" evidence="1">
    <location>
        <begin position="142"/>
        <end position="183"/>
    </location>
</feature>
<accession>A0A975DB95</accession>
<organism evidence="3 4">
    <name type="scientific">Psychrosphaera ytuae</name>
    <dbReference type="NCBI Taxonomy" id="2820710"/>
    <lineage>
        <taxon>Bacteria</taxon>
        <taxon>Pseudomonadati</taxon>
        <taxon>Pseudomonadota</taxon>
        <taxon>Gammaproteobacteria</taxon>
        <taxon>Alteromonadales</taxon>
        <taxon>Pseudoalteromonadaceae</taxon>
        <taxon>Psychrosphaera</taxon>
    </lineage>
</organism>